<keyword evidence="2" id="KW-0732">Signal</keyword>
<feature type="region of interest" description="Disordered" evidence="1">
    <location>
        <begin position="175"/>
        <end position="213"/>
    </location>
</feature>
<feature type="chain" id="PRO_5011245096" evidence="2">
    <location>
        <begin position="29"/>
        <end position="213"/>
    </location>
</feature>
<sequence length="213" mass="23196">MRTTALLTCLLPAVLLTGCGSLTGFSNAQTDFSCGDLTGKPSCRNISDVYAQTQKEAEDAQNLQVPAAFAAQAEELEFVQPYFEPNREQAAKGSASAPSPEEALLKAERQAASAVSPITSPNFAVISPASPWRSPETIFRVWMAPFTDTEGDLHDQRYMYVKVLNAGWSVPTIDEMAKPRSPYRPVYPLSQDKTPEPSTKKPNPLDVLKGRTS</sequence>
<evidence type="ECO:0000256" key="1">
    <source>
        <dbReference type="SAM" id="MobiDB-lite"/>
    </source>
</evidence>
<dbReference type="Pfam" id="PF09676">
    <property type="entry name" value="TraV"/>
    <property type="match status" value="1"/>
</dbReference>
<gene>
    <name evidence="3" type="ORF">ADH67_02040</name>
</gene>
<dbReference type="RefSeq" id="WP_084081408.1">
    <property type="nucleotide sequence ID" value="NZ_CAJTBZ010000018.1"/>
</dbReference>
<evidence type="ECO:0000313" key="4">
    <source>
        <dbReference type="Proteomes" id="UP000214610"/>
    </source>
</evidence>
<dbReference type="Proteomes" id="UP000214610">
    <property type="component" value="Unassembled WGS sequence"/>
</dbReference>
<reference evidence="4" key="1">
    <citation type="submission" date="2017-05" db="EMBL/GenBank/DDBJ databases">
        <title>Improved OligoMM genomes.</title>
        <authorList>
            <person name="Garzetti D."/>
        </authorList>
    </citation>
    <scope>NUCLEOTIDE SEQUENCE [LARGE SCALE GENOMIC DNA]</scope>
    <source>
        <strain evidence="4">YL45</strain>
    </source>
</reference>
<evidence type="ECO:0000313" key="3">
    <source>
        <dbReference type="EMBL" id="OXE51098.1"/>
    </source>
</evidence>
<comment type="caution">
    <text evidence="3">The sequence shown here is derived from an EMBL/GenBank/DDBJ whole genome shotgun (WGS) entry which is preliminary data.</text>
</comment>
<keyword evidence="4" id="KW-1185">Reference proteome</keyword>
<dbReference type="GeneID" id="78363303"/>
<feature type="signal peptide" evidence="2">
    <location>
        <begin position="1"/>
        <end position="28"/>
    </location>
</feature>
<dbReference type="NCBIfam" id="TIGR02747">
    <property type="entry name" value="TraV"/>
    <property type="match status" value="1"/>
</dbReference>
<evidence type="ECO:0000256" key="2">
    <source>
        <dbReference type="SAM" id="SignalP"/>
    </source>
</evidence>
<proteinExistence type="predicted"/>
<name>A0A227KRN2_9BURK</name>
<organism evidence="3 4">
    <name type="scientific">Turicimonas muris</name>
    <dbReference type="NCBI Taxonomy" id="1796652"/>
    <lineage>
        <taxon>Bacteria</taxon>
        <taxon>Pseudomonadati</taxon>
        <taxon>Pseudomonadota</taxon>
        <taxon>Betaproteobacteria</taxon>
        <taxon>Burkholderiales</taxon>
        <taxon>Sutterellaceae</taxon>
        <taxon>Turicimonas</taxon>
    </lineage>
</organism>
<dbReference type="AlphaFoldDB" id="A0A227KRN2"/>
<accession>A0A227KRN2</accession>
<protein>
    <submittedName>
        <fullName evidence="3">Type IV conjugative transfer system protein TraV</fullName>
    </submittedName>
</protein>
<dbReference type="PROSITE" id="PS51257">
    <property type="entry name" value="PROKAR_LIPOPROTEIN"/>
    <property type="match status" value="1"/>
</dbReference>
<dbReference type="InterPro" id="IPR014118">
    <property type="entry name" value="T4SS_TraV"/>
</dbReference>
<dbReference type="EMBL" id="NHMP01000001">
    <property type="protein sequence ID" value="OXE51098.1"/>
    <property type="molecule type" value="Genomic_DNA"/>
</dbReference>